<comment type="caution">
    <text evidence="1">The sequence shown here is derived from an EMBL/GenBank/DDBJ whole genome shotgun (WGS) entry which is preliminary data.</text>
</comment>
<dbReference type="Proteomes" id="UP000578449">
    <property type="component" value="Unassembled WGS sequence"/>
</dbReference>
<organism evidence="1 2">
    <name type="scientific">Thermocatellispora tengchongensis</name>
    <dbReference type="NCBI Taxonomy" id="1073253"/>
    <lineage>
        <taxon>Bacteria</taxon>
        <taxon>Bacillati</taxon>
        <taxon>Actinomycetota</taxon>
        <taxon>Actinomycetes</taxon>
        <taxon>Streptosporangiales</taxon>
        <taxon>Streptosporangiaceae</taxon>
        <taxon>Thermocatellispora</taxon>
    </lineage>
</organism>
<evidence type="ECO:0000313" key="2">
    <source>
        <dbReference type="Proteomes" id="UP000578449"/>
    </source>
</evidence>
<reference evidence="1 2" key="1">
    <citation type="submission" date="2020-08" db="EMBL/GenBank/DDBJ databases">
        <title>Genomic Encyclopedia of Type Strains, Phase IV (KMG-IV): sequencing the most valuable type-strain genomes for metagenomic binning, comparative biology and taxonomic classification.</title>
        <authorList>
            <person name="Goeker M."/>
        </authorList>
    </citation>
    <scope>NUCLEOTIDE SEQUENCE [LARGE SCALE GENOMIC DNA]</scope>
    <source>
        <strain evidence="1 2">DSM 45615</strain>
    </source>
</reference>
<dbReference type="EMBL" id="JACHGN010000006">
    <property type="protein sequence ID" value="MBB5133759.1"/>
    <property type="molecule type" value="Genomic_DNA"/>
</dbReference>
<gene>
    <name evidence="1" type="ORF">HNP84_003485</name>
</gene>
<accession>A0A840P438</accession>
<keyword evidence="2" id="KW-1185">Reference proteome</keyword>
<dbReference type="AlphaFoldDB" id="A0A840P438"/>
<name>A0A840P438_9ACTN</name>
<proteinExistence type="predicted"/>
<evidence type="ECO:0000313" key="1">
    <source>
        <dbReference type="EMBL" id="MBB5133759.1"/>
    </source>
</evidence>
<sequence>MRVVDGVLEPPEVEWPGSGVTMTNPLGIPATHPLWM</sequence>
<protein>
    <submittedName>
        <fullName evidence="1">Uncharacterized protein</fullName>
    </submittedName>
</protein>